<dbReference type="PROSITE" id="PS51296">
    <property type="entry name" value="RIESKE"/>
    <property type="match status" value="1"/>
</dbReference>
<gene>
    <name evidence="10" type="primary">rfesd</name>
</gene>
<accession>A0A8C9WCM3</accession>
<dbReference type="Proteomes" id="UP000694397">
    <property type="component" value="Chromosome 17"/>
</dbReference>
<evidence type="ECO:0000256" key="5">
    <source>
        <dbReference type="ARBA" id="ARBA00022990"/>
    </source>
</evidence>
<dbReference type="Gene3D" id="2.102.10.10">
    <property type="entry name" value="Rieske [2Fe-2S] iron-sulphur domain"/>
    <property type="match status" value="1"/>
</dbReference>
<reference evidence="10 11" key="1">
    <citation type="submission" date="2019-04" db="EMBL/GenBank/DDBJ databases">
        <authorList>
            <consortium name="Wellcome Sanger Institute Data Sharing"/>
        </authorList>
    </citation>
    <scope>NUCLEOTIDE SEQUENCE [LARGE SCALE GENOMIC DNA]</scope>
</reference>
<keyword evidence="6" id="KW-0408">Iron</keyword>
<keyword evidence="7" id="KW-0411">Iron-sulfur</keyword>
<keyword evidence="11" id="KW-1185">Reference proteome</keyword>
<dbReference type="InterPro" id="IPR036922">
    <property type="entry name" value="Rieske_2Fe-2S_sf"/>
</dbReference>
<evidence type="ECO:0000256" key="3">
    <source>
        <dbReference type="ARBA" id="ARBA00022723"/>
    </source>
</evidence>
<dbReference type="AlphaFoldDB" id="A0A8C9WCM3"/>
<evidence type="ECO:0000256" key="8">
    <source>
        <dbReference type="ARBA" id="ARBA00071952"/>
    </source>
</evidence>
<evidence type="ECO:0000313" key="11">
    <source>
        <dbReference type="Proteomes" id="UP000694397"/>
    </source>
</evidence>
<evidence type="ECO:0000256" key="2">
    <source>
        <dbReference type="ARBA" id="ARBA00022714"/>
    </source>
</evidence>
<evidence type="ECO:0000256" key="7">
    <source>
        <dbReference type="ARBA" id="ARBA00023014"/>
    </source>
</evidence>
<dbReference type="FunFam" id="2.102.10.10:FF:000009">
    <property type="entry name" value="Rieske Fe-S domain containing"/>
    <property type="match status" value="1"/>
</dbReference>
<evidence type="ECO:0000256" key="1">
    <source>
        <dbReference type="ARBA" id="ARBA00022553"/>
    </source>
</evidence>
<keyword evidence="3" id="KW-0479">Metal-binding</keyword>
<dbReference type="Ensembl" id="ENSSFOT00015041961.1">
    <property type="protein sequence ID" value="ENSSFOP00015073267.1"/>
    <property type="gene ID" value="ENSSFOG00015011128.2"/>
</dbReference>
<name>A0A8C9WCM3_SCLFO</name>
<dbReference type="InterPro" id="IPR054716">
    <property type="entry name" value="Sol_Rieske_ferrdox_dom"/>
</dbReference>
<dbReference type="GeneTree" id="ENSGT00390000018225"/>
<sequence>MFQHKFSFFSGGKNSSPPSYLIGKREDIVHAKKVTKFINGRDVLVLYHDGVFHAVDMRCYHSGGPLQNGDIEEFNGQLCIVCPWHKYKITLLEGECLYQAVDPAAKVPNPTWISKGKKQRIHTVKEINGDVFVTLNDSPTFVESDYYQTEKFRATLRKPKK</sequence>
<evidence type="ECO:0000256" key="6">
    <source>
        <dbReference type="ARBA" id="ARBA00023004"/>
    </source>
</evidence>
<keyword evidence="4" id="KW-0677">Repeat</keyword>
<keyword evidence="5" id="KW-0007">Acetylation</keyword>
<proteinExistence type="predicted"/>
<evidence type="ECO:0000313" key="10">
    <source>
        <dbReference type="Ensembl" id="ENSSFOP00015073267.1"/>
    </source>
</evidence>
<dbReference type="OrthoDB" id="426882at2759"/>
<dbReference type="Pfam" id="PF22543">
    <property type="entry name" value="Rieske_4"/>
    <property type="match status" value="1"/>
</dbReference>
<reference evidence="10" key="3">
    <citation type="submission" date="2025-09" db="UniProtKB">
        <authorList>
            <consortium name="Ensembl"/>
        </authorList>
    </citation>
    <scope>IDENTIFICATION</scope>
</reference>
<dbReference type="InterPro" id="IPR017941">
    <property type="entry name" value="Rieske_2Fe-2S"/>
</dbReference>
<organism evidence="10 11">
    <name type="scientific">Scleropages formosus</name>
    <name type="common">Asian bonytongue</name>
    <name type="synonym">Osteoglossum formosum</name>
    <dbReference type="NCBI Taxonomy" id="113540"/>
    <lineage>
        <taxon>Eukaryota</taxon>
        <taxon>Metazoa</taxon>
        <taxon>Chordata</taxon>
        <taxon>Craniata</taxon>
        <taxon>Vertebrata</taxon>
        <taxon>Euteleostomi</taxon>
        <taxon>Actinopterygii</taxon>
        <taxon>Neopterygii</taxon>
        <taxon>Teleostei</taxon>
        <taxon>Osteoglossocephala</taxon>
        <taxon>Osteoglossomorpha</taxon>
        <taxon>Osteoglossiformes</taxon>
        <taxon>Osteoglossidae</taxon>
        <taxon>Scleropages</taxon>
    </lineage>
</organism>
<dbReference type="SUPFAM" id="SSF50022">
    <property type="entry name" value="ISP domain"/>
    <property type="match status" value="1"/>
</dbReference>
<feature type="domain" description="Rieske" evidence="9">
    <location>
        <begin position="19"/>
        <end position="133"/>
    </location>
</feature>
<dbReference type="PANTHER" id="PTHR21496">
    <property type="entry name" value="FERREDOXIN-RELATED"/>
    <property type="match status" value="1"/>
</dbReference>
<evidence type="ECO:0000256" key="4">
    <source>
        <dbReference type="ARBA" id="ARBA00022737"/>
    </source>
</evidence>
<dbReference type="PANTHER" id="PTHR21496:SF16">
    <property type="entry name" value="RIESKE DOMAIN-CONTAINING PROTEIN-LIKE"/>
    <property type="match status" value="1"/>
</dbReference>
<keyword evidence="1" id="KW-0597">Phosphoprotein</keyword>
<dbReference type="GO" id="GO:0051537">
    <property type="term" value="F:2 iron, 2 sulfur cluster binding"/>
    <property type="evidence" value="ECO:0007669"/>
    <property type="project" value="UniProtKB-KW"/>
</dbReference>
<dbReference type="CDD" id="cd03467">
    <property type="entry name" value="Rieske"/>
    <property type="match status" value="1"/>
</dbReference>
<evidence type="ECO:0000259" key="9">
    <source>
        <dbReference type="PROSITE" id="PS51296"/>
    </source>
</evidence>
<protein>
    <recommendedName>
        <fullName evidence="8 9">Rieske domain-containing protein</fullName>
    </recommendedName>
</protein>
<reference evidence="10" key="2">
    <citation type="submission" date="2025-08" db="UniProtKB">
        <authorList>
            <consortium name="Ensembl"/>
        </authorList>
    </citation>
    <scope>IDENTIFICATION</scope>
</reference>
<dbReference type="GO" id="GO:0046872">
    <property type="term" value="F:metal ion binding"/>
    <property type="evidence" value="ECO:0007669"/>
    <property type="project" value="UniProtKB-KW"/>
</dbReference>
<keyword evidence="2" id="KW-0001">2Fe-2S</keyword>